<keyword evidence="1" id="KW-1133">Transmembrane helix</keyword>
<sequence length="94" mass="10491">MILECSLVCLSPSSTSDTGVVCLSFPSLLHLSPVCPSKLVVPFPSVFLHRFFISGTTFIAVLWILSSFLKTFCISRDHTTLHHHYTTPHHCSIF</sequence>
<keyword evidence="3" id="KW-1185">Reference proteome</keyword>
<name>A0A5B7HHI8_PORTR</name>
<accession>A0A5B7HHI8</accession>
<dbReference type="EMBL" id="VSRR010033708">
    <property type="protein sequence ID" value="MPC71880.1"/>
    <property type="molecule type" value="Genomic_DNA"/>
</dbReference>
<keyword evidence="1" id="KW-0472">Membrane</keyword>
<dbReference type="Proteomes" id="UP000324222">
    <property type="component" value="Unassembled WGS sequence"/>
</dbReference>
<feature type="transmembrane region" description="Helical" evidence="1">
    <location>
        <begin position="46"/>
        <end position="66"/>
    </location>
</feature>
<keyword evidence="1" id="KW-0812">Transmembrane</keyword>
<comment type="caution">
    <text evidence="2">The sequence shown here is derived from an EMBL/GenBank/DDBJ whole genome shotgun (WGS) entry which is preliminary data.</text>
</comment>
<organism evidence="2 3">
    <name type="scientific">Portunus trituberculatus</name>
    <name type="common">Swimming crab</name>
    <name type="synonym">Neptunus trituberculatus</name>
    <dbReference type="NCBI Taxonomy" id="210409"/>
    <lineage>
        <taxon>Eukaryota</taxon>
        <taxon>Metazoa</taxon>
        <taxon>Ecdysozoa</taxon>
        <taxon>Arthropoda</taxon>
        <taxon>Crustacea</taxon>
        <taxon>Multicrustacea</taxon>
        <taxon>Malacostraca</taxon>
        <taxon>Eumalacostraca</taxon>
        <taxon>Eucarida</taxon>
        <taxon>Decapoda</taxon>
        <taxon>Pleocyemata</taxon>
        <taxon>Brachyura</taxon>
        <taxon>Eubrachyura</taxon>
        <taxon>Portunoidea</taxon>
        <taxon>Portunidae</taxon>
        <taxon>Portuninae</taxon>
        <taxon>Portunus</taxon>
    </lineage>
</organism>
<evidence type="ECO:0000256" key="1">
    <source>
        <dbReference type="SAM" id="Phobius"/>
    </source>
</evidence>
<evidence type="ECO:0000313" key="2">
    <source>
        <dbReference type="EMBL" id="MPC71880.1"/>
    </source>
</evidence>
<protein>
    <submittedName>
        <fullName evidence="2">Uncharacterized protein</fullName>
    </submittedName>
</protein>
<reference evidence="2 3" key="1">
    <citation type="submission" date="2019-05" db="EMBL/GenBank/DDBJ databases">
        <title>Another draft genome of Portunus trituberculatus and its Hox gene families provides insights of decapod evolution.</title>
        <authorList>
            <person name="Jeong J.-H."/>
            <person name="Song I."/>
            <person name="Kim S."/>
            <person name="Choi T."/>
            <person name="Kim D."/>
            <person name="Ryu S."/>
            <person name="Kim W."/>
        </authorList>
    </citation>
    <scope>NUCLEOTIDE SEQUENCE [LARGE SCALE GENOMIC DNA]</scope>
    <source>
        <tissue evidence="2">Muscle</tissue>
    </source>
</reference>
<gene>
    <name evidence="2" type="ORF">E2C01_066170</name>
</gene>
<evidence type="ECO:0000313" key="3">
    <source>
        <dbReference type="Proteomes" id="UP000324222"/>
    </source>
</evidence>
<proteinExistence type="predicted"/>
<dbReference type="AlphaFoldDB" id="A0A5B7HHI8"/>